<keyword evidence="4" id="KW-1003">Cell membrane</keyword>
<reference evidence="9" key="1">
    <citation type="journal article" date="2021" name="Environ. Microbiol.">
        <title>Cryptic niche differentiation of novel sediment ecotypes of Rugeria pomeroyi correlates with nitrate respiration.</title>
        <authorList>
            <person name="Lin X."/>
            <person name="McNichol J."/>
            <person name="Chu X."/>
            <person name="Qian Y."/>
            <person name="Luo H."/>
        </authorList>
    </citation>
    <scope>NUCLEOTIDE SEQUENCE</scope>
    <source>
        <strain evidence="9">SZCCDBB064</strain>
    </source>
</reference>
<feature type="transmembrane region" description="Helical" evidence="8">
    <location>
        <begin position="426"/>
        <end position="448"/>
    </location>
</feature>
<dbReference type="NCBIfam" id="NF037981">
    <property type="entry name" value="NCS2_1"/>
    <property type="match status" value="1"/>
</dbReference>
<feature type="transmembrane region" description="Helical" evidence="8">
    <location>
        <begin position="214"/>
        <end position="237"/>
    </location>
</feature>
<dbReference type="AlphaFoldDB" id="A0A9Q3ZL68"/>
<dbReference type="GO" id="GO:0042907">
    <property type="term" value="F:xanthine transmembrane transporter activity"/>
    <property type="evidence" value="ECO:0007669"/>
    <property type="project" value="TreeGrafter"/>
</dbReference>
<keyword evidence="5 8" id="KW-0812">Transmembrane</keyword>
<feature type="transmembrane region" description="Helical" evidence="8">
    <location>
        <begin position="369"/>
        <end position="386"/>
    </location>
</feature>
<dbReference type="InterPro" id="IPR017588">
    <property type="entry name" value="UacT-like"/>
</dbReference>
<dbReference type="EMBL" id="JAGQAF010000002">
    <property type="protein sequence ID" value="MCE8536668.1"/>
    <property type="molecule type" value="Genomic_DNA"/>
</dbReference>
<evidence type="ECO:0000256" key="5">
    <source>
        <dbReference type="ARBA" id="ARBA00022692"/>
    </source>
</evidence>
<evidence type="ECO:0000313" key="9">
    <source>
        <dbReference type="EMBL" id="MCE8536668.1"/>
    </source>
</evidence>
<protein>
    <submittedName>
        <fullName evidence="9">Purine permease</fullName>
    </submittedName>
</protein>
<dbReference type="PANTHER" id="PTHR42810:SF4">
    <property type="entry name" value="URIC ACID TRANSPORTER UACT"/>
    <property type="match status" value="1"/>
</dbReference>
<dbReference type="NCBIfam" id="TIGR00801">
    <property type="entry name" value="ncs2"/>
    <property type="match status" value="1"/>
</dbReference>
<evidence type="ECO:0000313" key="10">
    <source>
        <dbReference type="Proteomes" id="UP000813672"/>
    </source>
</evidence>
<dbReference type="NCBIfam" id="TIGR03173">
    <property type="entry name" value="pbuX"/>
    <property type="match status" value="1"/>
</dbReference>
<feature type="transmembrane region" description="Helical" evidence="8">
    <location>
        <begin position="183"/>
        <end position="202"/>
    </location>
</feature>
<evidence type="ECO:0000256" key="1">
    <source>
        <dbReference type="ARBA" id="ARBA00004651"/>
    </source>
</evidence>
<comment type="similarity">
    <text evidence="2">Belongs to the nucleobase:cation symporter-2 (NCS2) (TC 2.A.40) family.</text>
</comment>
<dbReference type="RefSeq" id="WP_234143144.1">
    <property type="nucleotide sequence ID" value="NZ_JAGQAF010000002.1"/>
</dbReference>
<feature type="transmembrane region" description="Helical" evidence="8">
    <location>
        <begin position="257"/>
        <end position="276"/>
    </location>
</feature>
<dbReference type="InterPro" id="IPR006042">
    <property type="entry name" value="Xan_ur_permease"/>
</dbReference>
<keyword evidence="3" id="KW-0813">Transport</keyword>
<name>A0A9Q3ZL68_9RHOB</name>
<proteinExistence type="inferred from homology"/>
<feature type="transmembrane region" description="Helical" evidence="8">
    <location>
        <begin position="341"/>
        <end position="363"/>
    </location>
</feature>
<dbReference type="PANTHER" id="PTHR42810">
    <property type="entry name" value="PURINE PERMEASE C1399.01C-RELATED"/>
    <property type="match status" value="1"/>
</dbReference>
<evidence type="ECO:0000256" key="2">
    <source>
        <dbReference type="ARBA" id="ARBA00008821"/>
    </source>
</evidence>
<dbReference type="Pfam" id="PF00860">
    <property type="entry name" value="Xan_ur_permease"/>
    <property type="match status" value="1"/>
</dbReference>
<feature type="transmembrane region" description="Helical" evidence="8">
    <location>
        <begin position="64"/>
        <end position="81"/>
    </location>
</feature>
<evidence type="ECO:0000256" key="3">
    <source>
        <dbReference type="ARBA" id="ARBA00022448"/>
    </source>
</evidence>
<feature type="transmembrane region" description="Helical" evidence="8">
    <location>
        <begin position="118"/>
        <end position="140"/>
    </location>
</feature>
<accession>A0A9Q3ZL68</accession>
<comment type="caution">
    <text evidence="9">The sequence shown here is derived from an EMBL/GenBank/DDBJ whole genome shotgun (WGS) entry which is preliminary data.</text>
</comment>
<keyword evidence="7 8" id="KW-0472">Membrane</keyword>
<comment type="subcellular location">
    <subcellularLocation>
        <location evidence="1">Cell membrane</location>
        <topology evidence="1">Multi-pass membrane protein</topology>
    </subcellularLocation>
</comment>
<evidence type="ECO:0000256" key="7">
    <source>
        <dbReference type="ARBA" id="ARBA00023136"/>
    </source>
</evidence>
<evidence type="ECO:0000256" key="8">
    <source>
        <dbReference type="SAM" id="Phobius"/>
    </source>
</evidence>
<organism evidence="9 10">
    <name type="scientific">Ruegeria pomeroyi</name>
    <dbReference type="NCBI Taxonomy" id="89184"/>
    <lineage>
        <taxon>Bacteria</taxon>
        <taxon>Pseudomonadati</taxon>
        <taxon>Pseudomonadota</taxon>
        <taxon>Alphaproteobacteria</taxon>
        <taxon>Rhodobacterales</taxon>
        <taxon>Roseobacteraceae</taxon>
        <taxon>Ruegeria</taxon>
    </lineage>
</organism>
<gene>
    <name evidence="9" type="ORF">KBY27_04295</name>
</gene>
<keyword evidence="6 8" id="KW-1133">Transmembrane helix</keyword>
<evidence type="ECO:0000256" key="4">
    <source>
        <dbReference type="ARBA" id="ARBA00022475"/>
    </source>
</evidence>
<dbReference type="InterPro" id="IPR006043">
    <property type="entry name" value="NCS2"/>
</dbReference>
<dbReference type="GO" id="GO:0005886">
    <property type="term" value="C:plasma membrane"/>
    <property type="evidence" value="ECO:0007669"/>
    <property type="project" value="UniProtKB-SubCell"/>
</dbReference>
<feature type="transmembrane region" description="Helical" evidence="8">
    <location>
        <begin position="93"/>
        <end position="112"/>
    </location>
</feature>
<feature type="transmembrane region" description="Helical" evidence="8">
    <location>
        <begin position="147"/>
        <end position="171"/>
    </location>
</feature>
<evidence type="ECO:0000256" key="6">
    <source>
        <dbReference type="ARBA" id="ARBA00022989"/>
    </source>
</evidence>
<dbReference type="Proteomes" id="UP000813672">
    <property type="component" value="Unassembled WGS sequence"/>
</dbReference>
<sequence>MADTSIGTADQLRDPNYTPPLAKAVPLGIQHVLAMFVSNVTPAIIVAGAAGFGFGSNSPDFPQLLYLIQMSMLFAGVATLLQTVTIGRVGAGLPIVQGTSFAFLPIMIPLVAGKGVDALAALFGGAIIGGLFHFCLGFFIGRIRFALPPLVTGLVVTMIGLALVKVGIQYAAGGVPAIGTPEYGSLLNWSAALVVILVTLGLKFFARGMLSVSAVLLGLIVGYVYALMVGMVTFEAIGTSWSRAAGFALPVPFKYGFEFSLAAVIGFAMMAVVSAIETVGDVSGITKGGAGREATDKEIAGATYADGLGTAVAGLFGAFPNTSFSQNVGLIAMTGVMSRHVVTIGALFLILCGLVPKVGAIIRTVPIEVLGGGVIVMFGMVVAAGVSMLSDVHWNRRNMVIFAIALSVGLGLQLEPGAVQHLPDTARILMTSGLLPAAVIAIVLNLILPQELGEEATEEVSGGMAGHGRK</sequence>
<feature type="transmembrane region" description="Helical" evidence="8">
    <location>
        <begin position="32"/>
        <end position="52"/>
    </location>
</feature>